<evidence type="ECO:0000256" key="1">
    <source>
        <dbReference type="SAM" id="Phobius"/>
    </source>
</evidence>
<evidence type="ECO:0000259" key="2">
    <source>
        <dbReference type="Pfam" id="PF00078"/>
    </source>
</evidence>
<evidence type="ECO:0000313" key="4">
    <source>
        <dbReference type="Proteomes" id="UP001157006"/>
    </source>
</evidence>
<dbReference type="PANTHER" id="PTHR46890:SF48">
    <property type="entry name" value="RNA-DIRECTED DNA POLYMERASE"/>
    <property type="match status" value="1"/>
</dbReference>
<name>A0AAV0ZNB8_VICFA</name>
<organism evidence="3 4">
    <name type="scientific">Vicia faba</name>
    <name type="common">Broad bean</name>
    <name type="synonym">Faba vulgaris</name>
    <dbReference type="NCBI Taxonomy" id="3906"/>
    <lineage>
        <taxon>Eukaryota</taxon>
        <taxon>Viridiplantae</taxon>
        <taxon>Streptophyta</taxon>
        <taxon>Embryophyta</taxon>
        <taxon>Tracheophyta</taxon>
        <taxon>Spermatophyta</taxon>
        <taxon>Magnoliopsida</taxon>
        <taxon>eudicotyledons</taxon>
        <taxon>Gunneridae</taxon>
        <taxon>Pentapetalae</taxon>
        <taxon>rosids</taxon>
        <taxon>fabids</taxon>
        <taxon>Fabales</taxon>
        <taxon>Fabaceae</taxon>
        <taxon>Papilionoideae</taxon>
        <taxon>50 kb inversion clade</taxon>
        <taxon>NPAAA clade</taxon>
        <taxon>Hologalegina</taxon>
        <taxon>IRL clade</taxon>
        <taxon>Fabeae</taxon>
        <taxon>Vicia</taxon>
    </lineage>
</organism>
<reference evidence="3 4" key="1">
    <citation type="submission" date="2023-01" db="EMBL/GenBank/DDBJ databases">
        <authorList>
            <person name="Kreplak J."/>
        </authorList>
    </citation>
    <scope>NUCLEOTIDE SEQUENCE [LARGE SCALE GENOMIC DNA]</scope>
</reference>
<dbReference type="InterPro" id="IPR052343">
    <property type="entry name" value="Retrotransposon-Effector_Assoc"/>
</dbReference>
<dbReference type="InterPro" id="IPR000477">
    <property type="entry name" value="RT_dom"/>
</dbReference>
<proteinExistence type="predicted"/>
<dbReference type="PANTHER" id="PTHR46890">
    <property type="entry name" value="NON-LTR RETROLELEMENT REVERSE TRANSCRIPTASE-LIKE PROTEIN-RELATED"/>
    <property type="match status" value="1"/>
</dbReference>
<feature type="transmembrane region" description="Helical" evidence="1">
    <location>
        <begin position="64"/>
        <end position="83"/>
    </location>
</feature>
<feature type="domain" description="Reverse transcriptase" evidence="2">
    <location>
        <begin position="19"/>
        <end position="128"/>
    </location>
</feature>
<dbReference type="AlphaFoldDB" id="A0AAV0ZNB8"/>
<evidence type="ECO:0000313" key="3">
    <source>
        <dbReference type="EMBL" id="CAI8600070.1"/>
    </source>
</evidence>
<accession>A0AAV0ZNB8</accession>
<feature type="transmembrane region" description="Helical" evidence="1">
    <location>
        <begin position="134"/>
        <end position="153"/>
    </location>
</feature>
<dbReference type="Proteomes" id="UP001157006">
    <property type="component" value="Chromosome 2"/>
</dbReference>
<keyword evidence="1" id="KW-1133">Transmembrane helix</keyword>
<protein>
    <recommendedName>
        <fullName evidence="2">Reverse transcriptase domain-containing protein</fullName>
    </recommendedName>
</protein>
<dbReference type="EMBL" id="OX451737">
    <property type="protein sequence ID" value="CAI8600070.1"/>
    <property type="molecule type" value="Genomic_DNA"/>
</dbReference>
<dbReference type="Pfam" id="PF00078">
    <property type="entry name" value="RVT_1"/>
    <property type="match status" value="1"/>
</dbReference>
<gene>
    <name evidence="3" type="ORF">VFH_II204960</name>
</gene>
<sequence length="161" mass="18382">MFVEGLSILDNAMIGIEIIHALKRKTKVNKAHLEIKIDISKAYDRVNWGFLRGILQRMGSTERWIYWIMICVTLVHYSVLVNMDIMGPIQQGKRMKQGDPLSPYLFILILEGLSALIKRAVSQGDLHGVQICRGHLSCPIFFFITIAFSFEGLNKKILHIL</sequence>
<keyword evidence="1" id="KW-0812">Transmembrane</keyword>
<feature type="transmembrane region" description="Helical" evidence="1">
    <location>
        <begin position="104"/>
        <end position="122"/>
    </location>
</feature>
<keyword evidence="4" id="KW-1185">Reference proteome</keyword>
<keyword evidence="1" id="KW-0472">Membrane</keyword>